<name>A0ABU0W9V3_9GAMM</name>
<dbReference type="InterPro" id="IPR009305">
    <property type="entry name" value="Mpo1-like"/>
</dbReference>
<dbReference type="EMBL" id="JAVDDT010000011">
    <property type="protein sequence ID" value="MDQ2070805.1"/>
    <property type="molecule type" value="Genomic_DNA"/>
</dbReference>
<keyword evidence="1" id="KW-0472">Membrane</keyword>
<evidence type="ECO:0000313" key="3">
    <source>
        <dbReference type="Proteomes" id="UP001239019"/>
    </source>
</evidence>
<keyword evidence="3" id="KW-1185">Reference proteome</keyword>
<protein>
    <submittedName>
        <fullName evidence="2">DUF962 domain-containing protein</fullName>
    </submittedName>
</protein>
<dbReference type="Proteomes" id="UP001239019">
    <property type="component" value="Unassembled WGS sequence"/>
</dbReference>
<proteinExistence type="predicted"/>
<evidence type="ECO:0000313" key="2">
    <source>
        <dbReference type="EMBL" id="MDQ2070805.1"/>
    </source>
</evidence>
<feature type="transmembrane region" description="Helical" evidence="1">
    <location>
        <begin position="131"/>
        <end position="149"/>
    </location>
</feature>
<sequence length="156" mass="17755">MARSTEEWLDAYGESHQHPTNKRIHWVCVPLIVLSLVGLLWSLPVPPAWVELTPFLNWATMLLLAAVIYYLFLSPPLALGMLLFAVILSALAWQLDQLPLPLWGVSLAVFVLAWVGQFIGHEIEGKKPSFLEDLQFLMIGPLWLLAHLYRRLGLKY</sequence>
<accession>A0ABU0W9V3</accession>
<dbReference type="PANTHER" id="PTHR28026:SF9">
    <property type="entry name" value="2-HYDROXY-PALMITIC ACID DIOXYGENASE MPO1"/>
    <property type="match status" value="1"/>
</dbReference>
<evidence type="ECO:0000256" key="1">
    <source>
        <dbReference type="SAM" id="Phobius"/>
    </source>
</evidence>
<feature type="transmembrane region" description="Helical" evidence="1">
    <location>
        <begin position="24"/>
        <end position="43"/>
    </location>
</feature>
<keyword evidence="1" id="KW-1133">Transmembrane helix</keyword>
<keyword evidence="1" id="KW-0812">Transmembrane</keyword>
<reference evidence="2 3" key="1">
    <citation type="submission" date="2023-08" db="EMBL/GenBank/DDBJ databases">
        <title>Whole-genome sequencing of halo(alkali)philic microorganisms from hypersaline lakes.</title>
        <authorList>
            <person name="Sorokin D.Y."/>
            <person name="Abbas B."/>
            <person name="Merkel A.Y."/>
        </authorList>
    </citation>
    <scope>NUCLEOTIDE SEQUENCE [LARGE SCALE GENOMIC DNA]</scope>
    <source>
        <strain evidence="2 3">AB-CW4</strain>
    </source>
</reference>
<organism evidence="2 3">
    <name type="scientific">Natronospira bacteriovora</name>
    <dbReference type="NCBI Taxonomy" id="3069753"/>
    <lineage>
        <taxon>Bacteria</taxon>
        <taxon>Pseudomonadati</taxon>
        <taxon>Pseudomonadota</taxon>
        <taxon>Gammaproteobacteria</taxon>
        <taxon>Natronospirales</taxon>
        <taxon>Natronospiraceae</taxon>
        <taxon>Natronospira</taxon>
    </lineage>
</organism>
<comment type="caution">
    <text evidence="2">The sequence shown here is derived from an EMBL/GenBank/DDBJ whole genome shotgun (WGS) entry which is preliminary data.</text>
</comment>
<dbReference type="RefSeq" id="WP_306729302.1">
    <property type="nucleotide sequence ID" value="NZ_JAVDDT010000011.1"/>
</dbReference>
<feature type="transmembrane region" description="Helical" evidence="1">
    <location>
        <begin position="101"/>
        <end position="119"/>
    </location>
</feature>
<dbReference type="PANTHER" id="PTHR28026">
    <property type="entry name" value="DUF962 DOMAIN PROTEIN (AFU_ORTHOLOGUE AFUA_8G05310)"/>
    <property type="match status" value="1"/>
</dbReference>
<feature type="transmembrane region" description="Helical" evidence="1">
    <location>
        <begin position="77"/>
        <end position="95"/>
    </location>
</feature>
<dbReference type="Pfam" id="PF06127">
    <property type="entry name" value="Mpo1-like"/>
    <property type="match status" value="1"/>
</dbReference>
<gene>
    <name evidence="2" type="ORF">RBH19_13085</name>
</gene>